<dbReference type="InterPro" id="IPR027417">
    <property type="entry name" value="P-loop_NTPase"/>
</dbReference>
<dbReference type="PANTHER" id="PTHR47969:SF9">
    <property type="entry name" value="KINESIN-LIKE PROTEIN"/>
    <property type="match status" value="1"/>
</dbReference>
<evidence type="ECO:0000313" key="13">
    <source>
        <dbReference type="EMBL" id="KAI5074390.1"/>
    </source>
</evidence>
<dbReference type="GO" id="GO:0016787">
    <property type="term" value="F:hydrolase activity"/>
    <property type="evidence" value="ECO:0007669"/>
    <property type="project" value="UniProtKB-ARBA"/>
</dbReference>
<dbReference type="InterPro" id="IPR001752">
    <property type="entry name" value="Kinesin_motor_dom"/>
</dbReference>
<proteinExistence type="inferred from homology"/>
<reference evidence="13" key="1">
    <citation type="submission" date="2021-01" db="EMBL/GenBank/DDBJ databases">
        <title>Adiantum capillus-veneris genome.</title>
        <authorList>
            <person name="Fang Y."/>
            <person name="Liao Q."/>
        </authorList>
    </citation>
    <scope>NUCLEOTIDE SEQUENCE</scope>
    <source>
        <strain evidence="13">H3</strain>
        <tissue evidence="13">Leaf</tissue>
    </source>
</reference>
<dbReference type="GO" id="GO:0003777">
    <property type="term" value="F:microtubule motor activity"/>
    <property type="evidence" value="ECO:0007669"/>
    <property type="project" value="InterPro"/>
</dbReference>
<feature type="binding site" evidence="9">
    <location>
        <begin position="132"/>
        <end position="139"/>
    </location>
    <ligand>
        <name>ATP</name>
        <dbReference type="ChEBI" id="CHEBI:30616"/>
    </ligand>
</feature>
<feature type="region of interest" description="Disordered" evidence="11">
    <location>
        <begin position="1"/>
        <end position="39"/>
    </location>
</feature>
<feature type="region of interest" description="Disordered" evidence="11">
    <location>
        <begin position="581"/>
        <end position="615"/>
    </location>
</feature>
<keyword evidence="7" id="KW-0234">DNA repair</keyword>
<dbReference type="GO" id="GO:0140097">
    <property type="term" value="F:catalytic activity, acting on DNA"/>
    <property type="evidence" value="ECO:0007669"/>
    <property type="project" value="UniProtKB-ARBA"/>
</dbReference>
<dbReference type="Gene3D" id="1.10.150.280">
    <property type="entry name" value="AF1531-like domain"/>
    <property type="match status" value="1"/>
</dbReference>
<dbReference type="SUPFAM" id="SSF52540">
    <property type="entry name" value="P-loop containing nucleoside triphosphate hydrolases"/>
    <property type="match status" value="1"/>
</dbReference>
<dbReference type="GO" id="GO:0007018">
    <property type="term" value="P:microtubule-based movement"/>
    <property type="evidence" value="ECO:0007669"/>
    <property type="project" value="InterPro"/>
</dbReference>
<dbReference type="FunFam" id="3.40.850.10:FF:000087">
    <property type="entry name" value="Kinesin-like protein"/>
    <property type="match status" value="1"/>
</dbReference>
<dbReference type="InterPro" id="IPR027640">
    <property type="entry name" value="Kinesin-like_fam"/>
</dbReference>
<dbReference type="GO" id="GO:0006281">
    <property type="term" value="P:DNA repair"/>
    <property type="evidence" value="ECO:0007669"/>
    <property type="project" value="UniProtKB-KW"/>
</dbReference>
<keyword evidence="1" id="KW-0934">Plastid</keyword>
<dbReference type="PROSITE" id="PS50067">
    <property type="entry name" value="KINESIN_MOTOR_2"/>
    <property type="match status" value="1"/>
</dbReference>
<dbReference type="Pfam" id="PF00633">
    <property type="entry name" value="HHH"/>
    <property type="match status" value="1"/>
</dbReference>
<dbReference type="Proteomes" id="UP000886520">
    <property type="component" value="Chromosome 10"/>
</dbReference>
<evidence type="ECO:0000256" key="2">
    <source>
        <dbReference type="ARBA" id="ARBA00022701"/>
    </source>
</evidence>
<dbReference type="GO" id="GO:0005524">
    <property type="term" value="F:ATP binding"/>
    <property type="evidence" value="ECO:0007669"/>
    <property type="project" value="UniProtKB-UniRule"/>
</dbReference>
<dbReference type="GO" id="GO:0008017">
    <property type="term" value="F:microtubule binding"/>
    <property type="evidence" value="ECO:0007669"/>
    <property type="project" value="InterPro"/>
</dbReference>
<evidence type="ECO:0000256" key="8">
    <source>
        <dbReference type="ARBA" id="ARBA00061615"/>
    </source>
</evidence>
<dbReference type="InterPro" id="IPR000445">
    <property type="entry name" value="HhH_motif"/>
</dbReference>
<accession>A0A9D4UV43</accession>
<dbReference type="GO" id="GO:0005875">
    <property type="term" value="C:microtubule associated complex"/>
    <property type="evidence" value="ECO:0007669"/>
    <property type="project" value="TreeGrafter"/>
</dbReference>
<dbReference type="InterPro" id="IPR010994">
    <property type="entry name" value="RuvA_2-like"/>
</dbReference>
<keyword evidence="14" id="KW-1185">Reference proteome</keyword>
<dbReference type="GO" id="GO:0003677">
    <property type="term" value="F:DNA binding"/>
    <property type="evidence" value="ECO:0007669"/>
    <property type="project" value="InterPro"/>
</dbReference>
<evidence type="ECO:0000256" key="10">
    <source>
        <dbReference type="RuleBase" id="RU000394"/>
    </source>
</evidence>
<evidence type="ECO:0000256" key="11">
    <source>
        <dbReference type="SAM" id="MobiDB-lite"/>
    </source>
</evidence>
<keyword evidence="2 10" id="KW-0493">Microtubule</keyword>
<dbReference type="SMART" id="SM00129">
    <property type="entry name" value="KISc"/>
    <property type="match status" value="1"/>
</dbReference>
<keyword evidence="3 9" id="KW-0547">Nucleotide-binding</keyword>
<dbReference type="OrthoDB" id="3176171at2759"/>
<evidence type="ECO:0000256" key="6">
    <source>
        <dbReference type="ARBA" id="ARBA00023175"/>
    </source>
</evidence>
<comment type="similarity">
    <text evidence="8">Belongs to the TRAFAC class myosin-kinesin ATPase superfamily. Kinesin family. KIN-10 subfamily.</text>
</comment>
<evidence type="ECO:0000256" key="5">
    <source>
        <dbReference type="ARBA" id="ARBA00022840"/>
    </source>
</evidence>
<dbReference type="PROSITE" id="PS00411">
    <property type="entry name" value="KINESIN_MOTOR_1"/>
    <property type="match status" value="1"/>
</dbReference>
<evidence type="ECO:0000259" key="12">
    <source>
        <dbReference type="PROSITE" id="PS50067"/>
    </source>
</evidence>
<dbReference type="GO" id="GO:0005874">
    <property type="term" value="C:microtubule"/>
    <property type="evidence" value="ECO:0007669"/>
    <property type="project" value="UniProtKB-KW"/>
</dbReference>
<dbReference type="PANTHER" id="PTHR47969">
    <property type="entry name" value="CHROMOSOME-ASSOCIATED KINESIN KIF4A-RELATED"/>
    <property type="match status" value="1"/>
</dbReference>
<dbReference type="InterPro" id="IPR019821">
    <property type="entry name" value="Kinesin_motor_CS"/>
</dbReference>
<gene>
    <name evidence="13" type="ORF">GOP47_0010351</name>
</gene>
<keyword evidence="6 9" id="KW-0505">Motor protein</keyword>
<evidence type="ECO:0000256" key="9">
    <source>
        <dbReference type="PROSITE-ProRule" id="PRU00283"/>
    </source>
</evidence>
<evidence type="ECO:0000256" key="1">
    <source>
        <dbReference type="ARBA" id="ARBA00022528"/>
    </source>
</evidence>
<dbReference type="PRINTS" id="PR00380">
    <property type="entry name" value="KINESINHEAVY"/>
</dbReference>
<evidence type="ECO:0000256" key="3">
    <source>
        <dbReference type="ARBA" id="ARBA00022741"/>
    </source>
</evidence>
<protein>
    <recommendedName>
        <fullName evidence="10">Kinesin-like protein</fullName>
    </recommendedName>
</protein>
<sequence>MLNPRVYTPAGKSRFAPSSQTPRPLPPPPAPPRASPECSSSKVRVVARIRPFLPSEIHGSHGKLAPCVSFSADQSADTTLHIKDSTTSREGYYKVDSCYGEDDEISGIFSKEVEPLIPALFQGKNATVFAYGATGSGKTYTMQGSEIHPGLMPLAMSRILALSERNNFQVAVAYYEVYMDRCYDLLESKGMEISVLEGNDGKIQLRGLSQVLVKTLADFNDVFVNGCLRRRVGQTGLNNTSSRSHGVLMVTVASLNRNTIFGKLNLIDLAGNEDNRRTGNEGVRLAESARINQDLFTLSNVISALSSNESRVPYRDSKLTRILQDSLGGTSRAVMIVCLNPRSYQEAAHTLIIAARTRQITNQNTEKKEDPLSKIDMGSKLQLWLEAKGKLSSVSPSPGKAKPLFYTPSHHHMNQSRRMAKNLPADMPKARRVLVLHQPNCGTEKENAQVGTASLIRTRDLALRTSMNASNAFDDHNNSCLCQTRGDDSSDLSTVKGTEPLPSYGVEANKENLCNVMDVTPSIKVPIKPSSPPLSERLHKLRDAMKDLLQPPPVCDSKPIEDLPEPKPCASGNVEALSPRLPQMKFSPSPVRTPLLPTRIDGDENMGTPFEKLSKKSSGIKNTMAKELLEFLNTASREELLELKGIGEKRAAYILSLREGSPEPLKEIEDLEKIGISQKQAQSLFKGTARHILFA</sequence>
<dbReference type="GO" id="GO:0007052">
    <property type="term" value="P:mitotic spindle organization"/>
    <property type="evidence" value="ECO:0007669"/>
    <property type="project" value="TreeGrafter"/>
</dbReference>
<dbReference type="SUPFAM" id="SSF47781">
    <property type="entry name" value="RuvA domain 2-like"/>
    <property type="match status" value="1"/>
</dbReference>
<name>A0A9D4UV43_ADICA</name>
<dbReference type="Gene3D" id="3.40.850.10">
    <property type="entry name" value="Kinesin motor domain"/>
    <property type="match status" value="1"/>
</dbReference>
<feature type="domain" description="Kinesin motor" evidence="12">
    <location>
        <begin position="42"/>
        <end position="360"/>
    </location>
</feature>
<keyword evidence="4" id="KW-0227">DNA damage</keyword>
<dbReference type="InterPro" id="IPR036961">
    <property type="entry name" value="Kinesin_motor_dom_sf"/>
</dbReference>
<dbReference type="EMBL" id="JABFUD020000010">
    <property type="protein sequence ID" value="KAI5074390.1"/>
    <property type="molecule type" value="Genomic_DNA"/>
</dbReference>
<keyword evidence="5 9" id="KW-0067">ATP-binding</keyword>
<keyword evidence="1" id="KW-0150">Chloroplast</keyword>
<dbReference type="GO" id="GO:0051231">
    <property type="term" value="P:spindle elongation"/>
    <property type="evidence" value="ECO:0007669"/>
    <property type="project" value="TreeGrafter"/>
</dbReference>
<feature type="compositionally biased region" description="Pro residues" evidence="11">
    <location>
        <begin position="23"/>
        <end position="34"/>
    </location>
</feature>
<dbReference type="Pfam" id="PF00225">
    <property type="entry name" value="Kinesin"/>
    <property type="match status" value="1"/>
</dbReference>
<comment type="caution">
    <text evidence="13">The sequence shown here is derived from an EMBL/GenBank/DDBJ whole genome shotgun (WGS) entry which is preliminary data.</text>
</comment>
<dbReference type="FunFam" id="1.10.150.280:FF:000003">
    <property type="entry name" value="Kinesin-like protein KIN-10C"/>
    <property type="match status" value="1"/>
</dbReference>
<evidence type="ECO:0000313" key="14">
    <source>
        <dbReference type="Proteomes" id="UP000886520"/>
    </source>
</evidence>
<evidence type="ECO:0000256" key="4">
    <source>
        <dbReference type="ARBA" id="ARBA00022763"/>
    </source>
</evidence>
<organism evidence="13 14">
    <name type="scientific">Adiantum capillus-veneris</name>
    <name type="common">Maidenhair fern</name>
    <dbReference type="NCBI Taxonomy" id="13818"/>
    <lineage>
        <taxon>Eukaryota</taxon>
        <taxon>Viridiplantae</taxon>
        <taxon>Streptophyta</taxon>
        <taxon>Embryophyta</taxon>
        <taxon>Tracheophyta</taxon>
        <taxon>Polypodiopsida</taxon>
        <taxon>Polypodiidae</taxon>
        <taxon>Polypodiales</taxon>
        <taxon>Pteridineae</taxon>
        <taxon>Pteridaceae</taxon>
        <taxon>Vittarioideae</taxon>
        <taxon>Adiantum</taxon>
    </lineage>
</organism>
<dbReference type="AlphaFoldDB" id="A0A9D4UV43"/>
<evidence type="ECO:0000256" key="7">
    <source>
        <dbReference type="ARBA" id="ARBA00023204"/>
    </source>
</evidence>